<accession>A0A345M814</accession>
<organism evidence="2 3">
    <name type="scientific">Streptomyces phage Starbow</name>
    <dbReference type="NCBI Taxonomy" id="2283266"/>
    <lineage>
        <taxon>Viruses</taxon>
        <taxon>Duplodnaviria</taxon>
        <taxon>Heunggongvirae</taxon>
        <taxon>Uroviricota</taxon>
        <taxon>Caudoviricetes</taxon>
        <taxon>Stanwilliamsviridae</taxon>
        <taxon>Boydwoodruffvirinae</taxon>
        <taxon>Karimacvirus</taxon>
        <taxon>Karimacvirus karimac</taxon>
        <taxon>Streptomyces virus Karimac</taxon>
    </lineage>
</organism>
<sequence length="51" mass="5547">MGCIAEGNETSKMKACVSKEMEWVNAPGGPECRKPLDRTVEPSYSSTSKPE</sequence>
<feature type="compositionally biased region" description="Basic and acidic residues" evidence="1">
    <location>
        <begin position="31"/>
        <end position="40"/>
    </location>
</feature>
<name>A0A345M814_9CAUD</name>
<feature type="region of interest" description="Disordered" evidence="1">
    <location>
        <begin position="27"/>
        <end position="51"/>
    </location>
</feature>
<gene>
    <name evidence="2" type="primary">140</name>
    <name evidence="2" type="ORF">SEA_STARBOW_140</name>
</gene>
<dbReference type="Proteomes" id="UP000259040">
    <property type="component" value="Segment"/>
</dbReference>
<evidence type="ECO:0000313" key="2">
    <source>
        <dbReference type="EMBL" id="AXH66635.1"/>
    </source>
</evidence>
<feature type="compositionally biased region" description="Polar residues" evidence="1">
    <location>
        <begin position="42"/>
        <end position="51"/>
    </location>
</feature>
<protein>
    <submittedName>
        <fullName evidence="2">Uncharacterized protein</fullName>
    </submittedName>
</protein>
<evidence type="ECO:0000256" key="1">
    <source>
        <dbReference type="SAM" id="MobiDB-lite"/>
    </source>
</evidence>
<reference evidence="2 3" key="1">
    <citation type="submission" date="2018-07" db="EMBL/GenBank/DDBJ databases">
        <authorList>
            <person name="Boyd E.M."/>
            <person name="Barkley D.B."/>
            <person name="Naeem H."/>
            <person name="Vanhorne R."/>
            <person name="Nayek S."/>
            <person name="Layton S.R."/>
            <person name="Hughes L.E."/>
            <person name="Garlena R.A."/>
            <person name="Russell D.A."/>
            <person name="Pope W.H."/>
            <person name="Jacobs-Sera D."/>
            <person name="Hatfull G.F."/>
        </authorList>
    </citation>
    <scope>NUCLEOTIDE SEQUENCE [LARGE SCALE GENOMIC DNA]</scope>
</reference>
<evidence type="ECO:0000313" key="3">
    <source>
        <dbReference type="Proteomes" id="UP000259040"/>
    </source>
</evidence>
<dbReference type="EMBL" id="MH576964">
    <property type="protein sequence ID" value="AXH66635.1"/>
    <property type="molecule type" value="Genomic_DNA"/>
</dbReference>
<proteinExistence type="predicted"/>